<keyword evidence="2" id="KW-0808">Transferase</keyword>
<sequence>MHDEQDSGVGVGPWAGPWPDDPRLDPELLAGGDRRNVVDRYRYWRREAIVADLDTHRHDFHVAVENWQHDFNIGTVVRTANAFLAREVHIVGRRRWNRRGAMVTDRYQHVRYHPGIDELLAYAADTGLTLVGIDNLPGSVALESVALPRRSLLLFGQEGPGLSEPARRSASLVCSIAQYGSTRSINAGVASGIAMHAWIRQHAARPAEPAPVVST</sequence>
<dbReference type="SUPFAM" id="SSF75217">
    <property type="entry name" value="alpha/beta knot"/>
    <property type="match status" value="1"/>
</dbReference>
<dbReference type="PANTHER" id="PTHR43191:SF2">
    <property type="entry name" value="RRNA METHYLTRANSFERASE 3, MITOCHONDRIAL"/>
    <property type="match status" value="1"/>
</dbReference>
<dbReference type="CDD" id="cd18096">
    <property type="entry name" value="SpoU-like"/>
    <property type="match status" value="1"/>
</dbReference>
<keyword evidence="1 4" id="KW-0489">Methyltransferase</keyword>
<dbReference type="GO" id="GO:0008173">
    <property type="term" value="F:RNA methyltransferase activity"/>
    <property type="evidence" value="ECO:0007669"/>
    <property type="project" value="InterPro"/>
</dbReference>
<evidence type="ECO:0000313" key="4">
    <source>
        <dbReference type="EMBL" id="BCJ36832.1"/>
    </source>
</evidence>
<dbReference type="InterPro" id="IPR001537">
    <property type="entry name" value="SpoU_MeTrfase"/>
</dbReference>
<dbReference type="PANTHER" id="PTHR43191">
    <property type="entry name" value="RRNA METHYLTRANSFERASE 3"/>
    <property type="match status" value="1"/>
</dbReference>
<name>A0A7R7HY19_9ACTN</name>
<dbReference type="Gene3D" id="3.40.1280.10">
    <property type="match status" value="1"/>
</dbReference>
<dbReference type="InterPro" id="IPR029026">
    <property type="entry name" value="tRNA_m1G_MTases_N"/>
</dbReference>
<dbReference type="GO" id="GO:0032259">
    <property type="term" value="P:methylation"/>
    <property type="evidence" value="ECO:0007669"/>
    <property type="project" value="UniProtKB-KW"/>
</dbReference>
<evidence type="ECO:0000313" key="5">
    <source>
        <dbReference type="Proteomes" id="UP000611640"/>
    </source>
</evidence>
<evidence type="ECO:0000256" key="2">
    <source>
        <dbReference type="ARBA" id="ARBA00022679"/>
    </source>
</evidence>
<dbReference type="InterPro" id="IPR029028">
    <property type="entry name" value="Alpha/beta_knot_MTases"/>
</dbReference>
<dbReference type="InterPro" id="IPR051259">
    <property type="entry name" value="rRNA_Methyltransferase"/>
</dbReference>
<dbReference type="AlphaFoldDB" id="A0A7R7HY19"/>
<dbReference type="RefSeq" id="WP_420829796.1">
    <property type="nucleotide sequence ID" value="NZ_AP023355.1"/>
</dbReference>
<dbReference type="GO" id="GO:0006396">
    <property type="term" value="P:RNA processing"/>
    <property type="evidence" value="ECO:0007669"/>
    <property type="project" value="InterPro"/>
</dbReference>
<evidence type="ECO:0000256" key="1">
    <source>
        <dbReference type="ARBA" id="ARBA00022603"/>
    </source>
</evidence>
<proteinExistence type="predicted"/>
<evidence type="ECO:0000259" key="3">
    <source>
        <dbReference type="Pfam" id="PF00588"/>
    </source>
</evidence>
<dbReference type="KEGG" id="atl:Athai_43350"/>
<protein>
    <submittedName>
        <fullName evidence="4">RNA methyltransferase</fullName>
    </submittedName>
</protein>
<keyword evidence="5" id="KW-1185">Reference proteome</keyword>
<feature type="domain" description="tRNA/rRNA methyltransferase SpoU type" evidence="3">
    <location>
        <begin position="60"/>
        <end position="196"/>
    </location>
</feature>
<organism evidence="4 5">
    <name type="scientific">Actinocatenispora thailandica</name>
    <dbReference type="NCBI Taxonomy" id="227318"/>
    <lineage>
        <taxon>Bacteria</taxon>
        <taxon>Bacillati</taxon>
        <taxon>Actinomycetota</taxon>
        <taxon>Actinomycetes</taxon>
        <taxon>Micromonosporales</taxon>
        <taxon>Micromonosporaceae</taxon>
        <taxon>Actinocatenispora</taxon>
    </lineage>
</organism>
<dbReference type="Pfam" id="PF00588">
    <property type="entry name" value="SpoU_methylase"/>
    <property type="match status" value="1"/>
</dbReference>
<dbReference type="EMBL" id="AP023355">
    <property type="protein sequence ID" value="BCJ36832.1"/>
    <property type="molecule type" value="Genomic_DNA"/>
</dbReference>
<accession>A0A7R7HY19</accession>
<reference evidence="4 5" key="1">
    <citation type="submission" date="2020-08" db="EMBL/GenBank/DDBJ databases">
        <title>Whole genome shotgun sequence of Actinocatenispora thailandica NBRC 105041.</title>
        <authorList>
            <person name="Komaki H."/>
            <person name="Tamura T."/>
        </authorList>
    </citation>
    <scope>NUCLEOTIDE SEQUENCE [LARGE SCALE GENOMIC DNA]</scope>
    <source>
        <strain evidence="4 5">NBRC 105041</strain>
    </source>
</reference>
<dbReference type="GO" id="GO:0003723">
    <property type="term" value="F:RNA binding"/>
    <property type="evidence" value="ECO:0007669"/>
    <property type="project" value="InterPro"/>
</dbReference>
<dbReference type="Proteomes" id="UP000611640">
    <property type="component" value="Chromosome"/>
</dbReference>
<gene>
    <name evidence="4" type="ORF">Athai_43350</name>
</gene>